<dbReference type="InterPro" id="IPR005122">
    <property type="entry name" value="Uracil-DNA_glycosylase-like"/>
</dbReference>
<evidence type="ECO:0000256" key="4">
    <source>
        <dbReference type="ARBA" id="ARBA00022801"/>
    </source>
</evidence>
<evidence type="ECO:0000256" key="7">
    <source>
        <dbReference type="ARBA" id="ARBA00023204"/>
    </source>
</evidence>
<keyword evidence="6" id="KW-0411">Iron-sulfur</keyword>
<dbReference type="Gene3D" id="3.40.470.10">
    <property type="entry name" value="Uracil-DNA glycosylase-like domain"/>
    <property type="match status" value="1"/>
</dbReference>
<keyword evidence="2" id="KW-0479">Metal-binding</keyword>
<reference evidence="9 10" key="1">
    <citation type="submission" date="2023-08" db="EMBL/GenBank/DDBJ databases">
        <title>Draft genome sequence of Janthinobacterium lividum.</title>
        <authorList>
            <person name="Chun B.H."/>
            <person name="Lee Y."/>
        </authorList>
    </citation>
    <scope>NUCLEOTIDE SEQUENCE [LARGE SCALE GENOMIC DNA]</scope>
    <source>
        <strain evidence="9 10">AMJK</strain>
    </source>
</reference>
<comment type="caution">
    <text evidence="9">The sequence shown here is derived from an EMBL/GenBank/DDBJ whole genome shotgun (WGS) entry which is preliminary data.</text>
</comment>
<protein>
    <submittedName>
        <fullName evidence="9">Uracil-DNA glycosylase</fullName>
        <ecNumber evidence="9">3.2.2.27</ecNumber>
    </submittedName>
</protein>
<keyword evidence="7" id="KW-0234">DNA repair</keyword>
<keyword evidence="4 9" id="KW-0378">Hydrolase</keyword>
<name>A0ABU0XTW8_9BURK</name>
<accession>A0ABU0XTW8</accession>
<feature type="domain" description="Uracil-DNA glycosylase-like" evidence="8">
    <location>
        <begin position="141"/>
        <end position="291"/>
    </location>
</feature>
<dbReference type="SUPFAM" id="SSF52141">
    <property type="entry name" value="Uracil-DNA glycosylase-like"/>
    <property type="match status" value="1"/>
</dbReference>
<proteinExistence type="predicted"/>
<keyword evidence="3" id="KW-0227">DNA damage</keyword>
<dbReference type="GO" id="GO:0004844">
    <property type="term" value="F:uracil DNA N-glycosylase activity"/>
    <property type="evidence" value="ECO:0007669"/>
    <property type="project" value="UniProtKB-EC"/>
</dbReference>
<keyword evidence="5" id="KW-0408">Iron</keyword>
<keyword evidence="10" id="KW-1185">Reference proteome</keyword>
<gene>
    <name evidence="9" type="ORF">RB624_07165</name>
</gene>
<evidence type="ECO:0000256" key="5">
    <source>
        <dbReference type="ARBA" id="ARBA00023004"/>
    </source>
</evidence>
<dbReference type="PANTHER" id="PTHR33693">
    <property type="entry name" value="TYPE-5 URACIL-DNA GLYCOSYLASE"/>
    <property type="match status" value="1"/>
</dbReference>
<evidence type="ECO:0000256" key="6">
    <source>
        <dbReference type="ARBA" id="ARBA00023014"/>
    </source>
</evidence>
<dbReference type="InterPro" id="IPR036895">
    <property type="entry name" value="Uracil-DNA_glycosylase-like_sf"/>
</dbReference>
<dbReference type="Pfam" id="PF03167">
    <property type="entry name" value="UDG"/>
    <property type="match status" value="1"/>
</dbReference>
<dbReference type="EMBL" id="JAVFKP010000001">
    <property type="protein sequence ID" value="MDQ4625661.1"/>
    <property type="molecule type" value="Genomic_DNA"/>
</dbReference>
<dbReference type="InterPro" id="IPR051536">
    <property type="entry name" value="UDG_Type-4/5"/>
</dbReference>
<organism evidence="9 10">
    <name type="scientific">Janthinobacterium lividum</name>
    <dbReference type="NCBI Taxonomy" id="29581"/>
    <lineage>
        <taxon>Bacteria</taxon>
        <taxon>Pseudomonadati</taxon>
        <taxon>Pseudomonadota</taxon>
        <taxon>Betaproteobacteria</taxon>
        <taxon>Burkholderiales</taxon>
        <taxon>Oxalobacteraceae</taxon>
        <taxon>Janthinobacterium</taxon>
    </lineage>
</organism>
<evidence type="ECO:0000256" key="3">
    <source>
        <dbReference type="ARBA" id="ARBA00022763"/>
    </source>
</evidence>
<evidence type="ECO:0000313" key="10">
    <source>
        <dbReference type="Proteomes" id="UP001237592"/>
    </source>
</evidence>
<evidence type="ECO:0000313" key="9">
    <source>
        <dbReference type="EMBL" id="MDQ4625661.1"/>
    </source>
</evidence>
<dbReference type="PANTHER" id="PTHR33693:SF1">
    <property type="entry name" value="TYPE-4 URACIL-DNA GLYCOSYLASE"/>
    <property type="match status" value="1"/>
</dbReference>
<dbReference type="RefSeq" id="WP_307778729.1">
    <property type="nucleotide sequence ID" value="NZ_JAVFKP010000001.1"/>
</dbReference>
<sequence>MSRSAVFLDEMGVGPLWRLRQGAAAEAVDVVEAPVEMEVAVAAPMAEAAQAVTEVVAEVAAAVVAEVVAEVKAEVPVTVAATPVPVAEPDDTAWFDDAPPPPPAKQLSDTDIAALDWEGLTAAVAKCARCDLCKTRKGVVMGRGDRQGAWLMLASSPSRTEEREGRALPGEQGKLLDNMLKAIEVDAGRDVYITHLLKCRPLDEAGQERLPTESESAACRPYFDRELALLQPRTIVTLGSMAAAGINPGEKPVRGKVRQLGNASVVATFHPEMLLQDETGKAKARAWADLCLAKSAHGDSHGE</sequence>
<keyword evidence="1" id="KW-0004">4Fe-4S</keyword>
<keyword evidence="9" id="KW-0326">Glycosidase</keyword>
<dbReference type="EC" id="3.2.2.27" evidence="9"/>
<dbReference type="SMART" id="SM00987">
    <property type="entry name" value="UreE_C"/>
    <property type="match status" value="1"/>
</dbReference>
<dbReference type="SMART" id="SM00986">
    <property type="entry name" value="UDG"/>
    <property type="match status" value="1"/>
</dbReference>
<evidence type="ECO:0000259" key="8">
    <source>
        <dbReference type="SMART" id="SM00986"/>
    </source>
</evidence>
<evidence type="ECO:0000256" key="1">
    <source>
        <dbReference type="ARBA" id="ARBA00022485"/>
    </source>
</evidence>
<dbReference type="Proteomes" id="UP001237592">
    <property type="component" value="Unassembled WGS sequence"/>
</dbReference>
<evidence type="ECO:0000256" key="2">
    <source>
        <dbReference type="ARBA" id="ARBA00022723"/>
    </source>
</evidence>
<dbReference type="CDD" id="cd10030">
    <property type="entry name" value="UDG-F4_TTUDGA_SPO1dp_like"/>
    <property type="match status" value="1"/>
</dbReference>